<keyword evidence="3" id="KW-1185">Reference proteome</keyword>
<keyword evidence="1" id="KW-0812">Transmembrane</keyword>
<proteinExistence type="predicted"/>
<feature type="transmembrane region" description="Helical" evidence="1">
    <location>
        <begin position="21"/>
        <end position="40"/>
    </location>
</feature>
<keyword evidence="1" id="KW-0472">Membrane</keyword>
<dbReference type="InterPro" id="IPR017850">
    <property type="entry name" value="Alkaline_phosphatase_core_sf"/>
</dbReference>
<organism evidence="2 3">
    <name type="scientific">Cellvibrio polysaccharolyticus</name>
    <dbReference type="NCBI Taxonomy" id="2082724"/>
    <lineage>
        <taxon>Bacteria</taxon>
        <taxon>Pseudomonadati</taxon>
        <taxon>Pseudomonadota</taxon>
        <taxon>Gammaproteobacteria</taxon>
        <taxon>Cellvibrionales</taxon>
        <taxon>Cellvibrionaceae</taxon>
        <taxon>Cellvibrio</taxon>
    </lineage>
</organism>
<dbReference type="Proteomes" id="UP000652567">
    <property type="component" value="Unassembled WGS sequence"/>
</dbReference>
<dbReference type="Pfam" id="PF07586">
    <property type="entry name" value="HXXSHH"/>
    <property type="match status" value="1"/>
</dbReference>
<dbReference type="RefSeq" id="WP_193908769.1">
    <property type="nucleotide sequence ID" value="NZ_PRDL01000001.1"/>
</dbReference>
<dbReference type="EMBL" id="PRDL01000001">
    <property type="protein sequence ID" value="MBE8717148.1"/>
    <property type="molecule type" value="Genomic_DNA"/>
</dbReference>
<dbReference type="Gene3D" id="3.40.720.10">
    <property type="entry name" value="Alkaline Phosphatase, subunit A"/>
    <property type="match status" value="1"/>
</dbReference>
<evidence type="ECO:0000313" key="2">
    <source>
        <dbReference type="EMBL" id="MBE8717148.1"/>
    </source>
</evidence>
<accession>A0A928YVJ8</accession>
<dbReference type="AlphaFoldDB" id="A0A928YVJ8"/>
<dbReference type="InterPro" id="IPR011447">
    <property type="entry name" value="DUF1552"/>
</dbReference>
<evidence type="ECO:0000256" key="1">
    <source>
        <dbReference type="SAM" id="Phobius"/>
    </source>
</evidence>
<reference evidence="2" key="1">
    <citation type="submission" date="2018-07" db="EMBL/GenBank/DDBJ databases">
        <title>Genome assembly of strain Ka43.</title>
        <authorList>
            <person name="Kukolya J."/>
            <person name="Nagy I."/>
            <person name="Horvath B."/>
            <person name="Toth A."/>
        </authorList>
    </citation>
    <scope>NUCLEOTIDE SEQUENCE</scope>
    <source>
        <strain evidence="2">KB43</strain>
    </source>
</reference>
<gene>
    <name evidence="2" type="ORF">C4F51_08100</name>
</gene>
<name>A0A928YVJ8_9GAMM</name>
<keyword evidence="1" id="KW-1133">Transmembrane helix</keyword>
<comment type="caution">
    <text evidence="2">The sequence shown here is derived from an EMBL/GenBank/DDBJ whole genome shotgun (WGS) entry which is preliminary data.</text>
</comment>
<sequence length="407" mass="42901">MRYKNCFDKERRDFFRVISHAGISAGLIKASSILAGVMLARTAEAQSGTPNKHCLVFSGGGCHPDKWFPTGASLPVQSAPLQRHYNHFAMLRNASLSGAGHGVMFHRFNNGSWSDDSFDVNLGKTIGANYPVRCLNVGTTAESALSREGYNGRPLITSPQAALDVLFAGGSGGSGGGNGGDGGLAPRQSVVDLHYAAISGLRTKLGQHEKEKLDSHFTAIREIETAIDSGGGNPGGSCPQPPGAVVAGFDTHAKLHADIVTLALSCNLTASVSLAFGTDAHTHFLDALGRESHQSHHNQGNLPLHYTEDIVYMQGLTAYLYDKLIERGLMSSTIITQVSDMGDADSHGNSNVPMLVAGAGITGGRVLDIGGKTQSELYQTIGLKLRADQSPAGGSYRNWSTSTIANL</sequence>
<protein>
    <submittedName>
        <fullName evidence="2">DUF1552 domain-containing protein</fullName>
    </submittedName>
</protein>
<evidence type="ECO:0000313" key="3">
    <source>
        <dbReference type="Proteomes" id="UP000652567"/>
    </source>
</evidence>